<gene>
    <name evidence="9" type="primary">BCK1</name>
    <name evidence="9" type="ORF">LshimejAT787_1600350</name>
</gene>
<comment type="caution">
    <text evidence="9">The sequence shown here is derived from an EMBL/GenBank/DDBJ whole genome shotgun (WGS) entry which is preliminary data.</text>
</comment>
<evidence type="ECO:0000256" key="1">
    <source>
        <dbReference type="ARBA" id="ARBA00022527"/>
    </source>
</evidence>
<dbReference type="PANTHER" id="PTHR48016:SF48">
    <property type="entry name" value="SERINE_THREONINE-PROTEIN KINASE BCK1_SLK1_SSP31"/>
    <property type="match status" value="1"/>
</dbReference>
<dbReference type="InterPro" id="IPR017441">
    <property type="entry name" value="Protein_kinase_ATP_BS"/>
</dbReference>
<dbReference type="PANTHER" id="PTHR48016">
    <property type="entry name" value="MAP KINASE KINASE KINASE SSK2-RELATED-RELATED"/>
    <property type="match status" value="1"/>
</dbReference>
<feature type="compositionally biased region" description="Low complexity" evidence="7">
    <location>
        <begin position="182"/>
        <end position="193"/>
    </location>
</feature>
<dbReference type="GO" id="GO:0000165">
    <property type="term" value="P:MAPK cascade"/>
    <property type="evidence" value="ECO:0007669"/>
    <property type="project" value="UniProtKB-ARBA"/>
</dbReference>
<dbReference type="AlphaFoldDB" id="A0A9P3PY01"/>
<dbReference type="Proteomes" id="UP001063166">
    <property type="component" value="Unassembled WGS sequence"/>
</dbReference>
<feature type="region of interest" description="Disordered" evidence="7">
    <location>
        <begin position="985"/>
        <end position="1008"/>
    </location>
</feature>
<evidence type="ECO:0000259" key="8">
    <source>
        <dbReference type="PROSITE" id="PS50011"/>
    </source>
</evidence>
<protein>
    <submittedName>
        <fullName evidence="9">Ste ste11 protein kinase</fullName>
    </submittedName>
</protein>
<proteinExistence type="predicted"/>
<accession>A0A9P3PY01</accession>
<feature type="compositionally biased region" description="Polar residues" evidence="7">
    <location>
        <begin position="227"/>
        <end position="236"/>
    </location>
</feature>
<dbReference type="PROSITE" id="PS00108">
    <property type="entry name" value="PROTEIN_KINASE_ST"/>
    <property type="match status" value="1"/>
</dbReference>
<evidence type="ECO:0000256" key="4">
    <source>
        <dbReference type="ARBA" id="ARBA00022777"/>
    </source>
</evidence>
<evidence type="ECO:0000256" key="2">
    <source>
        <dbReference type="ARBA" id="ARBA00022679"/>
    </source>
</evidence>
<feature type="domain" description="Protein kinase" evidence="8">
    <location>
        <begin position="329"/>
        <end position="589"/>
    </location>
</feature>
<dbReference type="PROSITE" id="PS00107">
    <property type="entry name" value="PROTEIN_KINASE_ATP"/>
    <property type="match status" value="1"/>
</dbReference>
<organism evidence="9 10">
    <name type="scientific">Lyophyllum shimeji</name>
    <name type="common">Hon-shimeji</name>
    <name type="synonym">Tricholoma shimeji</name>
    <dbReference type="NCBI Taxonomy" id="47721"/>
    <lineage>
        <taxon>Eukaryota</taxon>
        <taxon>Fungi</taxon>
        <taxon>Dikarya</taxon>
        <taxon>Basidiomycota</taxon>
        <taxon>Agaricomycotina</taxon>
        <taxon>Agaricomycetes</taxon>
        <taxon>Agaricomycetidae</taxon>
        <taxon>Agaricales</taxon>
        <taxon>Tricholomatineae</taxon>
        <taxon>Lyophyllaceae</taxon>
        <taxon>Lyophyllum</taxon>
    </lineage>
</organism>
<feature type="domain" description="Protein kinase" evidence="8">
    <location>
        <begin position="828"/>
        <end position="1116"/>
    </location>
</feature>
<feature type="region of interest" description="Disordered" evidence="7">
    <location>
        <begin position="263"/>
        <end position="322"/>
    </location>
</feature>
<feature type="binding site" evidence="6">
    <location>
        <position position="358"/>
    </location>
    <ligand>
        <name>ATP</name>
        <dbReference type="ChEBI" id="CHEBI:30616"/>
    </ligand>
</feature>
<keyword evidence="5 6" id="KW-0067">ATP-binding</keyword>
<feature type="region of interest" description="Disordered" evidence="7">
    <location>
        <begin position="1"/>
        <end position="33"/>
    </location>
</feature>
<evidence type="ECO:0000313" key="9">
    <source>
        <dbReference type="EMBL" id="GLB44105.1"/>
    </source>
</evidence>
<evidence type="ECO:0000256" key="6">
    <source>
        <dbReference type="PROSITE-ProRule" id="PRU10141"/>
    </source>
</evidence>
<keyword evidence="10" id="KW-1185">Reference proteome</keyword>
<dbReference type="InterPro" id="IPR011009">
    <property type="entry name" value="Kinase-like_dom_sf"/>
</dbReference>
<evidence type="ECO:0000256" key="5">
    <source>
        <dbReference type="ARBA" id="ARBA00022840"/>
    </source>
</evidence>
<reference evidence="9" key="1">
    <citation type="submission" date="2022-07" db="EMBL/GenBank/DDBJ databases">
        <title>The genome of Lyophyllum shimeji provides insight into the initial evolution of ectomycorrhizal fungal genome.</title>
        <authorList>
            <person name="Kobayashi Y."/>
            <person name="Shibata T."/>
            <person name="Hirakawa H."/>
            <person name="Shigenobu S."/>
            <person name="Nishiyama T."/>
            <person name="Yamada A."/>
            <person name="Hasebe M."/>
            <person name="Kawaguchi M."/>
        </authorList>
    </citation>
    <scope>NUCLEOTIDE SEQUENCE</scope>
    <source>
        <strain evidence="9">AT787</strain>
    </source>
</reference>
<feature type="compositionally biased region" description="Low complexity" evidence="7">
    <location>
        <begin position="311"/>
        <end position="322"/>
    </location>
</feature>
<dbReference type="SMART" id="SM00220">
    <property type="entry name" value="S_TKc"/>
    <property type="match status" value="2"/>
</dbReference>
<dbReference type="InterPro" id="IPR050538">
    <property type="entry name" value="MAP_kinase_kinase_kinase"/>
</dbReference>
<sequence length="1135" mass="125625">MEAPRPDFASQALNTPPRPVHTPFRSPVVSPASPLPASRRILVVVTVDAERYTPVDLTDVLDQGAVIRTRILNKLSIWDREEQAKSMIYETQIGALPIGEPLTDQSLSEMCIERGDSRASLVFIVQRPPPQAASALSAQLNSGAVRDSASISTDEGRRTPSHALHEQQRPAFTSNGHKPDALRSPPLHPSSPHRTMRPTEIAVEGLGNANLDEPQPRRVRPLPAIPTPTSSPNSGKSVGIDPYPNIQALANEFDDLYAYAPVPVPAKPAGANPRIKRSERGTDDRSKRLELPRLALPSAQSSARGLKPDRSSPLSASSPSSASRIGMKWVRGQLIGTGKHGRVYLALDATNGEIMAVKRIDLPADQPASRSLVAALESESELLRTLNHEHIVKYIHFHKTEAHANILMEYVPGGTLASAIRSFGPFSKNIAKSFTAQILDGLAYLHSHQVIHRDLKASNILIANDGTCKISDFALSKRADHEGLAYTALQGSLFWMAPEVINTKHHGYTTKVDIWSLGCLVLEMWANARPWNGLETVIVMYNLYQGKQPPTLPTNISLAEEARDFYHKCFALNPIDRPSAAQLQDHPYVALPKDWKFSGFEEEMVESPVASQSTSSTPNHSPFQPGGSEVFPQFTLGSFSRYSSTIHTPVDWLEANRADLIKYIVRSGFQTSAQMECMEWANSGTLFPRLTIFSYNAVYNLTELQASVALWKSWDTLTSLCNLKKTSSLLRSFYADIDAVEGLKEVVALDVDVICIRLFGMVSNADQYRRVVDLRGDEAQTMLDLLQTLLDLPSLDRTFRSPFMNALLRLSKRSGLYPTLLLRTQVSLDGTDAVAAGQFGDVWKGRFQDRQVAVKVLKVYITSDLTKHFKKVLHETLIWRQLRHPNVLPFLCLHHVNSNQARVGLVSPWMDNGNVQSYLRRVPDANRVSLVIDIAEGLEYLRTMQPSIVHGDLKAQVNILITDAHRACLGDFGLATASDSQALRLSSSSSDHTGGTPRWTAPELLDGSQPTNNTKSDVYAFACVCYEIFSGLIPFHEVNSDYPVIIKVIRGERPPRPSQCEPWKTPCASVGLDDSLWKIVERCWGVNPNQRPDICEVLKSLPPRADPQPASQEHYLRPVDNAQQLDFISWAGHIS</sequence>
<dbReference type="Pfam" id="PF00069">
    <property type="entry name" value="Pkinase"/>
    <property type="match status" value="1"/>
</dbReference>
<dbReference type="OrthoDB" id="266718at2759"/>
<feature type="compositionally biased region" description="Basic and acidic residues" evidence="7">
    <location>
        <begin position="154"/>
        <end position="168"/>
    </location>
</feature>
<dbReference type="GO" id="GO:0004674">
    <property type="term" value="F:protein serine/threonine kinase activity"/>
    <property type="evidence" value="ECO:0007669"/>
    <property type="project" value="UniProtKB-KW"/>
</dbReference>
<dbReference type="InterPro" id="IPR001245">
    <property type="entry name" value="Ser-Thr/Tyr_kinase_cat_dom"/>
</dbReference>
<dbReference type="EMBL" id="BRPK01000016">
    <property type="protein sequence ID" value="GLB44105.1"/>
    <property type="molecule type" value="Genomic_DNA"/>
</dbReference>
<keyword evidence="4 9" id="KW-0418">Kinase</keyword>
<dbReference type="InterPro" id="IPR000719">
    <property type="entry name" value="Prot_kinase_dom"/>
</dbReference>
<evidence type="ECO:0000256" key="7">
    <source>
        <dbReference type="SAM" id="MobiDB-lite"/>
    </source>
</evidence>
<name>A0A9P3PY01_LYOSH</name>
<evidence type="ECO:0000313" key="10">
    <source>
        <dbReference type="Proteomes" id="UP001063166"/>
    </source>
</evidence>
<dbReference type="GO" id="GO:0005524">
    <property type="term" value="F:ATP binding"/>
    <property type="evidence" value="ECO:0007669"/>
    <property type="project" value="UniProtKB-UniRule"/>
</dbReference>
<feature type="region of interest" description="Disordered" evidence="7">
    <location>
        <begin position="207"/>
        <end position="240"/>
    </location>
</feature>
<dbReference type="Pfam" id="PF07714">
    <property type="entry name" value="PK_Tyr_Ser-Thr"/>
    <property type="match status" value="1"/>
</dbReference>
<dbReference type="PROSITE" id="PS50011">
    <property type="entry name" value="PROTEIN_KINASE_DOM"/>
    <property type="match status" value="2"/>
</dbReference>
<feature type="compositionally biased region" description="Basic and acidic residues" evidence="7">
    <location>
        <begin position="276"/>
        <end position="291"/>
    </location>
</feature>
<keyword evidence="1" id="KW-0723">Serine/threonine-protein kinase</keyword>
<dbReference type="InterPro" id="IPR008271">
    <property type="entry name" value="Ser/Thr_kinase_AS"/>
</dbReference>
<dbReference type="Gene3D" id="1.10.510.10">
    <property type="entry name" value="Transferase(Phosphotransferase) domain 1"/>
    <property type="match status" value="2"/>
</dbReference>
<feature type="region of interest" description="Disordered" evidence="7">
    <location>
        <begin position="139"/>
        <end position="195"/>
    </location>
</feature>
<keyword evidence="2" id="KW-0808">Transferase</keyword>
<evidence type="ECO:0000256" key="3">
    <source>
        <dbReference type="ARBA" id="ARBA00022741"/>
    </source>
</evidence>
<keyword evidence="3 6" id="KW-0547">Nucleotide-binding</keyword>
<feature type="compositionally biased region" description="Low complexity" evidence="7">
    <location>
        <begin position="263"/>
        <end position="273"/>
    </location>
</feature>
<dbReference type="SUPFAM" id="SSF56112">
    <property type="entry name" value="Protein kinase-like (PK-like)"/>
    <property type="match status" value="2"/>
</dbReference>